<dbReference type="Proteomes" id="UP001234202">
    <property type="component" value="Unassembled WGS sequence"/>
</dbReference>
<proteinExistence type="predicted"/>
<organism evidence="1 2">
    <name type="scientific">Naganishia onofrii</name>
    <dbReference type="NCBI Taxonomy" id="1851511"/>
    <lineage>
        <taxon>Eukaryota</taxon>
        <taxon>Fungi</taxon>
        <taxon>Dikarya</taxon>
        <taxon>Basidiomycota</taxon>
        <taxon>Agaricomycotina</taxon>
        <taxon>Tremellomycetes</taxon>
        <taxon>Filobasidiales</taxon>
        <taxon>Filobasidiaceae</taxon>
        <taxon>Naganishia</taxon>
    </lineage>
</organism>
<reference evidence="1" key="1">
    <citation type="submission" date="2023-04" db="EMBL/GenBank/DDBJ databases">
        <title>Draft Genome sequencing of Naganishia species isolated from polar environments using Oxford Nanopore Technology.</title>
        <authorList>
            <person name="Leo P."/>
            <person name="Venkateswaran K."/>
        </authorList>
    </citation>
    <scope>NUCLEOTIDE SEQUENCE</scope>
    <source>
        <strain evidence="1">DBVPG 5303</strain>
    </source>
</reference>
<dbReference type="EMBL" id="JASBWV010000006">
    <property type="protein sequence ID" value="KAJ9126150.1"/>
    <property type="molecule type" value="Genomic_DNA"/>
</dbReference>
<sequence>MARHSSWPTVSSGMMLLTWTACLAQVVVSQGQQSDVVPSAVTSSSGPATTTAISAASDTVWSASASSASSSGGYATSSQDSAWSVAAWSSGAWSSDASSIFNAPTSTVSASEESTWSSTGAEITPTTPSGQQPDMTSNPSSMTSSPSSTGPPAVTVIVTDAPSGSPSVTAMPQASGNETATATAAPTVTIVVSNHTNPLYTYDYLSGIKINDTSIGVNNSFSPPFYPTPDTRGQGNWTYAVEKARTFVSSLTLEEKVNLTTGVGWQGGRCVGNIPPIERVGFQGLCLQDAPLGVRLTDGVSAFPSGLNAAATFDRQLMYERALAIGEEFRGKGVNIALGPGMNGGGRVATSGRQWEMAGGDPYLAGESAYYSVRGLQDAGVQACAKHYILNEQERNRTTSSSNIDDATMHEIYLHPFLRSVQADVSAVMCSYNLVNSSWACQNSKAINGLLKHELGFQGQVMSDWQATHSGVGAALAGLDQTMPGDVVFLSGDSYFGANLTLSVNNGSVPLTRVDDMAIRVMAGYFRLGQDSGYPSVNFDTFKPNGPLDEHVNVQGNHAEIIRKVGAASTILLKNENDTLPLRKPRTLAMIGSDAGPPARGPNGFSDRGGVDGTLAMGWGSGTTQFPYLISPLEAIQRRAIQDHTLVSWSLEDFDLDLAVSTARDVDVAIVFLNSDSGEEYIVVDGNIGDRNNLTAWHGGDALVNAVANVSSNVVVVVHNPGPMDMEAWIDHPNVTAVLLAGLPGQESGDSLVDIIYGAYNPSGRMPFTQSKDIADYPAQIAYINSNLDPEPQIDYKERLNVDYRHFLSNNITPRYGFGHGLSYTSFNSTNLQVRALGKKEMQKRNDWHQETFSAANATNEIGSSLSKALHAPRWEVSVDIENVGGVYGCDVPQLYLGFPEGSGEPPRVLRGFERITLEPWATEKARFSLSRYDLSVWDTELQRWRIPEGDFTIYVTSKSAFDTDPLTGTIPSNWLPNGKNDDIYAW</sequence>
<protein>
    <submittedName>
        <fullName evidence="1">Uncharacterized protein</fullName>
    </submittedName>
</protein>
<evidence type="ECO:0000313" key="1">
    <source>
        <dbReference type="EMBL" id="KAJ9126150.1"/>
    </source>
</evidence>
<comment type="caution">
    <text evidence="1">The sequence shown here is derived from an EMBL/GenBank/DDBJ whole genome shotgun (WGS) entry which is preliminary data.</text>
</comment>
<accession>A0ACC2XS06</accession>
<evidence type="ECO:0000313" key="2">
    <source>
        <dbReference type="Proteomes" id="UP001234202"/>
    </source>
</evidence>
<gene>
    <name evidence="1" type="ORF">QFC24_002423</name>
</gene>
<keyword evidence="2" id="KW-1185">Reference proteome</keyword>
<name>A0ACC2XS06_9TREE</name>